<dbReference type="AlphaFoldDB" id="A0A2M8PAF1"/>
<dbReference type="Pfam" id="PF02620">
    <property type="entry name" value="YceD"/>
    <property type="match status" value="1"/>
</dbReference>
<sequence>MLKFQLGFLLEGTRGQISETELDIPRLRVAEDVTVDFLRGTLRFSRTSRGILVQGTLHTTILMECRRCLTETPVALEIHLEELFIFQPNMGDAPEEFSIGEDGILDMAPLLRQEIILETPITALCKPDCLGLCPECGKNLNEGMCACQRQALDPRLAALRALRDKLSKASK</sequence>
<reference evidence="1 2" key="1">
    <citation type="submission" date="2017-11" db="EMBL/GenBank/DDBJ databases">
        <title>Evolution of Phototrophy in the Chloroflexi Phylum Driven by Horizontal Gene Transfer.</title>
        <authorList>
            <person name="Ward L.M."/>
            <person name="Hemp J."/>
            <person name="Shih P.M."/>
            <person name="Mcglynn S.E."/>
            <person name="Fischer W."/>
        </authorList>
    </citation>
    <scope>NUCLEOTIDE SEQUENCE [LARGE SCALE GENOMIC DNA]</scope>
    <source>
        <strain evidence="1">JP3_13</strain>
    </source>
</reference>
<dbReference type="PANTHER" id="PTHR34374">
    <property type="entry name" value="LARGE RIBOSOMAL RNA SUBUNIT ACCUMULATION PROTEIN YCED HOMOLOG 1, CHLOROPLASTIC"/>
    <property type="match status" value="1"/>
</dbReference>
<proteinExistence type="predicted"/>
<comment type="caution">
    <text evidence="1">The sequence shown here is derived from an EMBL/GenBank/DDBJ whole genome shotgun (WGS) entry which is preliminary data.</text>
</comment>
<evidence type="ECO:0000313" key="2">
    <source>
        <dbReference type="Proteomes" id="UP000229681"/>
    </source>
</evidence>
<evidence type="ECO:0008006" key="3">
    <source>
        <dbReference type="Google" id="ProtNLM"/>
    </source>
</evidence>
<dbReference type="PANTHER" id="PTHR34374:SF1">
    <property type="entry name" value="LARGE RIBOSOMAL RNA SUBUNIT ACCUMULATION PROTEIN YCED HOMOLOG 1, CHLOROPLASTIC"/>
    <property type="match status" value="1"/>
</dbReference>
<dbReference type="InterPro" id="IPR003772">
    <property type="entry name" value="YceD"/>
</dbReference>
<dbReference type="EMBL" id="PGTM01000361">
    <property type="protein sequence ID" value="PJF34506.1"/>
    <property type="molecule type" value="Genomic_DNA"/>
</dbReference>
<accession>A0A2M8PAF1</accession>
<evidence type="ECO:0000313" key="1">
    <source>
        <dbReference type="EMBL" id="PJF34506.1"/>
    </source>
</evidence>
<name>A0A2M8PAF1_9CHLR</name>
<dbReference type="Proteomes" id="UP000229681">
    <property type="component" value="Unassembled WGS sequence"/>
</dbReference>
<gene>
    <name evidence="1" type="ORF">CUN49_15330</name>
</gene>
<protein>
    <recommendedName>
        <fullName evidence="3">DUF177 domain-containing protein</fullName>
    </recommendedName>
</protein>
<organism evidence="1 2">
    <name type="scientific">Candidatus Thermofonsia Clade 1 bacterium</name>
    <dbReference type="NCBI Taxonomy" id="2364210"/>
    <lineage>
        <taxon>Bacteria</taxon>
        <taxon>Bacillati</taxon>
        <taxon>Chloroflexota</taxon>
        <taxon>Candidatus Thermofontia</taxon>
        <taxon>Candidatus Thermofonsia Clade 1</taxon>
    </lineage>
</organism>